<feature type="coiled-coil region" evidence="1">
    <location>
        <begin position="299"/>
        <end position="326"/>
    </location>
</feature>
<reference evidence="4" key="1">
    <citation type="submission" date="2021-02" db="EMBL/GenBank/DDBJ databases">
        <title>Genome sequence of Rhodospirillales sp. strain TMPK1 isolated from soil.</title>
        <authorList>
            <person name="Nakai R."/>
            <person name="Kusada H."/>
            <person name="Tamaki H."/>
        </authorList>
    </citation>
    <scope>NUCLEOTIDE SEQUENCE</scope>
    <source>
        <strain evidence="4">TMPK1</strain>
    </source>
</reference>
<proteinExistence type="predicted"/>
<feature type="transmembrane region" description="Helical" evidence="2">
    <location>
        <begin position="402"/>
        <end position="422"/>
    </location>
</feature>
<evidence type="ECO:0000313" key="5">
    <source>
        <dbReference type="Proteomes" id="UP000681075"/>
    </source>
</evidence>
<evidence type="ECO:0000313" key="4">
    <source>
        <dbReference type="EMBL" id="GIL38103.1"/>
    </source>
</evidence>
<feature type="coiled-coil region" evidence="1">
    <location>
        <begin position="168"/>
        <end position="237"/>
    </location>
</feature>
<dbReference type="PANTHER" id="PTHR32309">
    <property type="entry name" value="TYROSINE-PROTEIN KINASE"/>
    <property type="match status" value="1"/>
</dbReference>
<organism evidence="4 5">
    <name type="scientific">Roseiterribacter gracilis</name>
    <dbReference type="NCBI Taxonomy" id="2812848"/>
    <lineage>
        <taxon>Bacteria</taxon>
        <taxon>Pseudomonadati</taxon>
        <taxon>Pseudomonadota</taxon>
        <taxon>Alphaproteobacteria</taxon>
        <taxon>Rhodospirillales</taxon>
        <taxon>Roseiterribacteraceae</taxon>
        <taxon>Roseiterribacter</taxon>
    </lineage>
</organism>
<accession>A0A8S8X6A3</accession>
<keyword evidence="2" id="KW-1133">Transmembrane helix</keyword>
<sequence length="490" mass="53583">MENVKVLVLKQMRGAWRRRWLAIAAAWGVCALGWLVVASLPNQYESQARVYVDADAVLTPLLRGLAADTNALNQVDLMQRTLLSAPNLDKLIRMTDLEQRVGTDQGAREALIQKLQQDIKIKSQAKNLFTITYRDPSPRLARDVVNALLTIFQEGNVGAGRTAMDNAQKFLKDQLGTYERQLRDAEKRRAEFRAKYIDILPAENGGASRLETARANVENLNLELSEAIARRDAIAAQLKSTPASVSGGVGGGLYAQAQQKLAELRMRFTDQHPDVIAARRQVEELSRGAGGTSVGNPTYDMIKLRLVDAESQIAAMKNRLAQGEKERDRIDSIARAAPGVAAEYQNLDRDYTVIRKNYEELLTRREATNIAEAADAKADKIQYRVIDPPEIAFIPVAPKRTLLVTGVLLAGIAAAGALIFVLNQLDRSFANLDDLRSLGLPVIGGLSKLPNTGARAMDRAGVIFVASIGALLVVYAFFVAGGAALFRKVI</sequence>
<dbReference type="EMBL" id="BOPV01000001">
    <property type="protein sequence ID" value="GIL38103.1"/>
    <property type="molecule type" value="Genomic_DNA"/>
</dbReference>
<keyword evidence="2" id="KW-0472">Membrane</keyword>
<evidence type="ECO:0000259" key="3">
    <source>
        <dbReference type="Pfam" id="PF13807"/>
    </source>
</evidence>
<evidence type="ECO:0000256" key="1">
    <source>
        <dbReference type="SAM" id="Coils"/>
    </source>
</evidence>
<dbReference type="Proteomes" id="UP000681075">
    <property type="component" value="Unassembled WGS sequence"/>
</dbReference>
<evidence type="ECO:0000256" key="2">
    <source>
        <dbReference type="SAM" id="Phobius"/>
    </source>
</evidence>
<feature type="transmembrane region" description="Helical" evidence="2">
    <location>
        <begin position="20"/>
        <end position="40"/>
    </location>
</feature>
<dbReference type="InterPro" id="IPR014345">
    <property type="entry name" value="XrtA_polysacc_chain"/>
</dbReference>
<keyword evidence="2" id="KW-0812">Transmembrane</keyword>
<gene>
    <name evidence="4" type="ORF">TMPK1_03400</name>
</gene>
<dbReference type="NCBIfam" id="TIGR03007">
    <property type="entry name" value="pepcterm_ChnLen"/>
    <property type="match status" value="1"/>
</dbReference>
<protein>
    <submittedName>
        <fullName evidence="4">Chain-length determining protein</fullName>
    </submittedName>
</protein>
<name>A0A8S8X6A3_9PROT</name>
<keyword evidence="1" id="KW-0175">Coiled coil</keyword>
<comment type="caution">
    <text evidence="4">The sequence shown here is derived from an EMBL/GenBank/DDBJ whole genome shotgun (WGS) entry which is preliminary data.</text>
</comment>
<dbReference type="AlphaFoldDB" id="A0A8S8X6A3"/>
<dbReference type="RefSeq" id="WP_420241050.1">
    <property type="nucleotide sequence ID" value="NZ_BOPV01000001.1"/>
</dbReference>
<keyword evidence="5" id="KW-1185">Reference proteome</keyword>
<feature type="domain" description="Tyrosine-protein kinase G-rich" evidence="3">
    <location>
        <begin position="346"/>
        <end position="421"/>
    </location>
</feature>
<dbReference type="PANTHER" id="PTHR32309:SF31">
    <property type="entry name" value="CAPSULAR EXOPOLYSACCHARIDE FAMILY"/>
    <property type="match status" value="1"/>
</dbReference>
<dbReference type="InterPro" id="IPR050445">
    <property type="entry name" value="Bact_polysacc_biosynth/exp"/>
</dbReference>
<feature type="transmembrane region" description="Helical" evidence="2">
    <location>
        <begin position="462"/>
        <end position="486"/>
    </location>
</feature>
<dbReference type="InterPro" id="IPR032807">
    <property type="entry name" value="GNVR"/>
</dbReference>
<dbReference type="Pfam" id="PF13807">
    <property type="entry name" value="GNVR"/>
    <property type="match status" value="1"/>
</dbReference>